<proteinExistence type="predicted"/>
<dbReference type="InterPro" id="IPR047640">
    <property type="entry name" value="RpiR-like"/>
</dbReference>
<dbReference type="Gene3D" id="3.40.50.10490">
    <property type="entry name" value="Glucose-6-phosphate isomerase like protein, domain 1"/>
    <property type="match status" value="1"/>
</dbReference>
<reference evidence="6 7" key="1">
    <citation type="submission" date="2020-08" db="EMBL/GenBank/DDBJ databases">
        <title>Genomic Encyclopedia of Type Strains, Phase IV (KMG-IV): sequencing the most valuable type-strain genomes for metagenomic binning, comparative biology and taxonomic classification.</title>
        <authorList>
            <person name="Goeker M."/>
        </authorList>
    </citation>
    <scope>NUCLEOTIDE SEQUENCE [LARGE SCALE GENOMIC DNA]</scope>
    <source>
        <strain evidence="6 7">DSM 14925</strain>
    </source>
</reference>
<keyword evidence="3" id="KW-0804">Transcription</keyword>
<dbReference type="PANTHER" id="PTHR30514">
    <property type="entry name" value="GLUCOKINASE"/>
    <property type="match status" value="1"/>
</dbReference>
<keyword evidence="7" id="KW-1185">Reference proteome</keyword>
<evidence type="ECO:0000256" key="2">
    <source>
        <dbReference type="ARBA" id="ARBA00023125"/>
    </source>
</evidence>
<sequence length="252" mass="28387">MVFKKQLSETEFFCWNFIQDNLSKISHMTISKVAEEAHVSISTVNRTLNKMGYDGYSDFKHTVKSSKNYPINGFSNEVNEAFLKNETEITRTINQLSVEEIENAIRLINRHENITLIAMGLSTTVSQEMMAKLQLFGKRVTRYDDPEFMKYHAGKMNKTDLVIVISISGETPELVDTISIAKAKGTEILALTANPLSSIARAADINISAYKSKVKELNFGLDVASRIPLQIVNRILIDAFAIYKQNATIRNI</sequence>
<dbReference type="GO" id="GO:0097367">
    <property type="term" value="F:carbohydrate derivative binding"/>
    <property type="evidence" value="ECO:0007669"/>
    <property type="project" value="InterPro"/>
</dbReference>
<dbReference type="InterPro" id="IPR035472">
    <property type="entry name" value="RpiR-like_SIS"/>
</dbReference>
<dbReference type="InterPro" id="IPR046348">
    <property type="entry name" value="SIS_dom_sf"/>
</dbReference>
<dbReference type="PROSITE" id="PS51464">
    <property type="entry name" value="SIS"/>
    <property type="match status" value="1"/>
</dbReference>
<dbReference type="GO" id="GO:1901135">
    <property type="term" value="P:carbohydrate derivative metabolic process"/>
    <property type="evidence" value="ECO:0007669"/>
    <property type="project" value="InterPro"/>
</dbReference>
<feature type="domain" description="SIS" evidence="5">
    <location>
        <begin position="104"/>
        <end position="247"/>
    </location>
</feature>
<dbReference type="PROSITE" id="PS51071">
    <property type="entry name" value="HTH_RPIR"/>
    <property type="match status" value="1"/>
</dbReference>
<dbReference type="InterPro" id="IPR000281">
    <property type="entry name" value="HTH_RpiR"/>
</dbReference>
<dbReference type="InterPro" id="IPR009057">
    <property type="entry name" value="Homeodomain-like_sf"/>
</dbReference>
<keyword evidence="1" id="KW-0805">Transcription regulation</keyword>
<evidence type="ECO:0000259" key="5">
    <source>
        <dbReference type="PROSITE" id="PS51464"/>
    </source>
</evidence>
<accession>A0A841C7U1</accession>
<evidence type="ECO:0000259" key="4">
    <source>
        <dbReference type="PROSITE" id="PS51071"/>
    </source>
</evidence>
<evidence type="ECO:0000256" key="3">
    <source>
        <dbReference type="ARBA" id="ARBA00023163"/>
    </source>
</evidence>
<evidence type="ECO:0000313" key="6">
    <source>
        <dbReference type="EMBL" id="MBB5888555.1"/>
    </source>
</evidence>
<keyword evidence="2 6" id="KW-0238">DNA-binding</keyword>
<dbReference type="AlphaFoldDB" id="A0A841C7U1"/>
<dbReference type="Pfam" id="PF01418">
    <property type="entry name" value="HTH_6"/>
    <property type="match status" value="1"/>
</dbReference>
<dbReference type="Gene3D" id="1.10.10.10">
    <property type="entry name" value="Winged helix-like DNA-binding domain superfamily/Winged helix DNA-binding domain"/>
    <property type="match status" value="1"/>
</dbReference>
<comment type="caution">
    <text evidence="6">The sequence shown here is derived from an EMBL/GenBank/DDBJ whole genome shotgun (WGS) entry which is preliminary data.</text>
</comment>
<dbReference type="CDD" id="cd05013">
    <property type="entry name" value="SIS_RpiR"/>
    <property type="match status" value="1"/>
</dbReference>
<dbReference type="Pfam" id="PF01380">
    <property type="entry name" value="SIS"/>
    <property type="match status" value="1"/>
</dbReference>
<name>A0A841C7U1_9LACT</name>
<dbReference type="InterPro" id="IPR001347">
    <property type="entry name" value="SIS_dom"/>
</dbReference>
<feature type="domain" description="HTH rpiR-type" evidence="4">
    <location>
        <begin position="1"/>
        <end position="70"/>
    </location>
</feature>
<dbReference type="PANTHER" id="PTHR30514:SF21">
    <property type="entry name" value="RPIR-FAMILY TRANSCRIPTIONAL REGULATOR"/>
    <property type="match status" value="1"/>
</dbReference>
<evidence type="ECO:0000256" key="1">
    <source>
        <dbReference type="ARBA" id="ARBA00023015"/>
    </source>
</evidence>
<dbReference type="SUPFAM" id="SSF53697">
    <property type="entry name" value="SIS domain"/>
    <property type="match status" value="1"/>
</dbReference>
<dbReference type="RefSeq" id="WP_183540722.1">
    <property type="nucleotide sequence ID" value="NZ_JACHHV010000030.1"/>
</dbReference>
<dbReference type="InterPro" id="IPR036388">
    <property type="entry name" value="WH-like_DNA-bd_sf"/>
</dbReference>
<evidence type="ECO:0000313" key="7">
    <source>
        <dbReference type="Proteomes" id="UP000562464"/>
    </source>
</evidence>
<dbReference type="GO" id="GO:0003700">
    <property type="term" value="F:DNA-binding transcription factor activity"/>
    <property type="evidence" value="ECO:0007669"/>
    <property type="project" value="InterPro"/>
</dbReference>
<dbReference type="GO" id="GO:0003677">
    <property type="term" value="F:DNA binding"/>
    <property type="evidence" value="ECO:0007669"/>
    <property type="project" value="UniProtKB-KW"/>
</dbReference>
<dbReference type="SUPFAM" id="SSF46689">
    <property type="entry name" value="Homeodomain-like"/>
    <property type="match status" value="1"/>
</dbReference>
<dbReference type="Proteomes" id="UP000562464">
    <property type="component" value="Unassembled WGS sequence"/>
</dbReference>
<protein>
    <submittedName>
        <fullName evidence="6">DNA-binding MurR/RpiR family transcriptional regulator</fullName>
    </submittedName>
</protein>
<dbReference type="EMBL" id="JACHHV010000030">
    <property type="protein sequence ID" value="MBB5888555.1"/>
    <property type="molecule type" value="Genomic_DNA"/>
</dbReference>
<gene>
    <name evidence="6" type="ORF">HNQ37_001456</name>
</gene>
<organism evidence="6 7">
    <name type="scientific">Lactovum miscens</name>
    <dbReference type="NCBI Taxonomy" id="190387"/>
    <lineage>
        <taxon>Bacteria</taxon>
        <taxon>Bacillati</taxon>
        <taxon>Bacillota</taxon>
        <taxon>Bacilli</taxon>
        <taxon>Lactobacillales</taxon>
        <taxon>Streptococcaceae</taxon>
        <taxon>Lactovum</taxon>
    </lineage>
</organism>